<organism evidence="5 6">
    <name type="scientific">Limibacillus halophilus</name>
    <dbReference type="NCBI Taxonomy" id="1579333"/>
    <lineage>
        <taxon>Bacteria</taxon>
        <taxon>Pseudomonadati</taxon>
        <taxon>Pseudomonadota</taxon>
        <taxon>Alphaproteobacteria</taxon>
        <taxon>Rhodospirillales</taxon>
        <taxon>Rhodovibrionaceae</taxon>
        <taxon>Limibacillus</taxon>
    </lineage>
</organism>
<dbReference type="EMBL" id="JACHXA010000010">
    <property type="protein sequence ID" value="MBB3066734.1"/>
    <property type="molecule type" value="Genomic_DNA"/>
</dbReference>
<dbReference type="GO" id="GO:0003677">
    <property type="term" value="F:DNA binding"/>
    <property type="evidence" value="ECO:0007669"/>
    <property type="project" value="UniProtKB-KW"/>
</dbReference>
<reference evidence="5 6" key="1">
    <citation type="submission" date="2020-08" db="EMBL/GenBank/DDBJ databases">
        <title>Genomic Encyclopedia of Type Strains, Phase III (KMG-III): the genomes of soil and plant-associated and newly described type strains.</title>
        <authorList>
            <person name="Whitman W."/>
        </authorList>
    </citation>
    <scope>NUCLEOTIDE SEQUENCE [LARGE SCALE GENOMIC DNA]</scope>
    <source>
        <strain evidence="5 6">CECT 8803</strain>
    </source>
</reference>
<dbReference type="InterPro" id="IPR036390">
    <property type="entry name" value="WH_DNA-bd_sf"/>
</dbReference>
<dbReference type="Gene3D" id="1.10.10.10">
    <property type="entry name" value="Winged helix-like DNA-binding domain superfamily/Winged helix DNA-binding domain"/>
    <property type="match status" value="1"/>
</dbReference>
<gene>
    <name evidence="5" type="ORF">FHR98_003044</name>
</gene>
<dbReference type="InterPro" id="IPR051081">
    <property type="entry name" value="HTH_MetalResp_TranReg"/>
</dbReference>
<dbReference type="PANTHER" id="PTHR33154">
    <property type="entry name" value="TRANSCRIPTIONAL REGULATOR, ARSR FAMILY"/>
    <property type="match status" value="1"/>
</dbReference>
<dbReference type="SMART" id="SM00418">
    <property type="entry name" value="HTH_ARSR"/>
    <property type="match status" value="1"/>
</dbReference>
<feature type="domain" description="HTH arsR-type" evidence="4">
    <location>
        <begin position="24"/>
        <end position="120"/>
    </location>
</feature>
<evidence type="ECO:0000313" key="5">
    <source>
        <dbReference type="EMBL" id="MBB3066734.1"/>
    </source>
</evidence>
<keyword evidence="1" id="KW-0805">Transcription regulation</keyword>
<dbReference type="Proteomes" id="UP000581135">
    <property type="component" value="Unassembled WGS sequence"/>
</dbReference>
<evidence type="ECO:0000259" key="4">
    <source>
        <dbReference type="PROSITE" id="PS50987"/>
    </source>
</evidence>
<dbReference type="RefSeq" id="WP_221205925.1">
    <property type="nucleotide sequence ID" value="NZ_JACHXA010000010.1"/>
</dbReference>
<keyword evidence="6" id="KW-1185">Reference proteome</keyword>
<dbReference type="CDD" id="cd00090">
    <property type="entry name" value="HTH_ARSR"/>
    <property type="match status" value="1"/>
</dbReference>
<dbReference type="PROSITE" id="PS50987">
    <property type="entry name" value="HTH_ARSR_2"/>
    <property type="match status" value="1"/>
</dbReference>
<dbReference type="InterPro" id="IPR001845">
    <property type="entry name" value="HTH_ArsR_DNA-bd_dom"/>
</dbReference>
<keyword evidence="3" id="KW-0804">Transcription</keyword>
<dbReference type="SUPFAM" id="SSF46785">
    <property type="entry name" value="Winged helix' DNA-binding domain"/>
    <property type="match status" value="1"/>
</dbReference>
<dbReference type="InterPro" id="IPR011991">
    <property type="entry name" value="ArsR-like_HTH"/>
</dbReference>
<comment type="caution">
    <text evidence="5">The sequence shown here is derived from an EMBL/GenBank/DDBJ whole genome shotgun (WGS) entry which is preliminary data.</text>
</comment>
<proteinExistence type="predicted"/>
<evidence type="ECO:0000256" key="1">
    <source>
        <dbReference type="ARBA" id="ARBA00023015"/>
    </source>
</evidence>
<dbReference type="InterPro" id="IPR036388">
    <property type="entry name" value="WH-like_DNA-bd_sf"/>
</dbReference>
<protein>
    <submittedName>
        <fullName evidence="5">DNA-binding transcriptional ArsR family regulator</fullName>
    </submittedName>
</protein>
<name>A0A839SYN9_9PROT</name>
<dbReference type="GO" id="GO:0003700">
    <property type="term" value="F:DNA-binding transcription factor activity"/>
    <property type="evidence" value="ECO:0007669"/>
    <property type="project" value="InterPro"/>
</dbReference>
<sequence length="120" mass="13585">MDSITINNKREISAEDQPATLHEQMRSNARMASRFLKAVSHENRLLILCLLAEGEKAVTELERTLGMRQPAVSQQLARLRSDNLVRARRDGKAIYYSIASEEARQLLTLLHSLYCGKSES</sequence>
<accession>A0A839SYN9</accession>
<dbReference type="PANTHER" id="PTHR33154:SF28">
    <property type="entry name" value="HTH-TYPE TRANSCRIPTIONAL REGULATOR YGAV-RELATED"/>
    <property type="match status" value="1"/>
</dbReference>
<dbReference type="NCBIfam" id="NF033788">
    <property type="entry name" value="HTH_metalloreg"/>
    <property type="match status" value="1"/>
</dbReference>
<dbReference type="AlphaFoldDB" id="A0A839SYN9"/>
<evidence type="ECO:0000256" key="2">
    <source>
        <dbReference type="ARBA" id="ARBA00023125"/>
    </source>
</evidence>
<evidence type="ECO:0000256" key="3">
    <source>
        <dbReference type="ARBA" id="ARBA00023163"/>
    </source>
</evidence>
<dbReference type="PRINTS" id="PR00778">
    <property type="entry name" value="HTHARSR"/>
</dbReference>
<dbReference type="Pfam" id="PF01022">
    <property type="entry name" value="HTH_5"/>
    <property type="match status" value="1"/>
</dbReference>
<keyword evidence="2 5" id="KW-0238">DNA-binding</keyword>
<evidence type="ECO:0000313" key="6">
    <source>
        <dbReference type="Proteomes" id="UP000581135"/>
    </source>
</evidence>